<gene>
    <name evidence="1" type="ORF">FRX31_009452</name>
</gene>
<comment type="caution">
    <text evidence="1">The sequence shown here is derived from an EMBL/GenBank/DDBJ whole genome shotgun (WGS) entry which is preliminary data.</text>
</comment>
<dbReference type="AlphaFoldDB" id="A0A7J6WWM2"/>
<dbReference type="EMBL" id="JABWDY010010064">
    <property type="protein sequence ID" value="KAF5200960.1"/>
    <property type="molecule type" value="Genomic_DNA"/>
</dbReference>
<evidence type="ECO:0000313" key="1">
    <source>
        <dbReference type="EMBL" id="KAF5200960.1"/>
    </source>
</evidence>
<protein>
    <submittedName>
        <fullName evidence="1">Uncharacterized protein</fullName>
    </submittedName>
</protein>
<name>A0A7J6WWM2_THATH</name>
<reference evidence="1 2" key="1">
    <citation type="submission" date="2020-06" db="EMBL/GenBank/DDBJ databases">
        <title>Transcriptomic and genomic resources for Thalictrum thalictroides and T. hernandezii: Facilitating candidate gene discovery in an emerging model plant lineage.</title>
        <authorList>
            <person name="Arias T."/>
            <person name="Riano-Pachon D.M."/>
            <person name="Di Stilio V.S."/>
        </authorList>
    </citation>
    <scope>NUCLEOTIDE SEQUENCE [LARGE SCALE GENOMIC DNA]</scope>
    <source>
        <strain evidence="2">cv. WT478/WT964</strain>
        <tissue evidence="1">Leaves</tissue>
    </source>
</reference>
<dbReference type="OrthoDB" id="1742963at2759"/>
<sequence length="77" mass="8557">MIKEGEGLLRNSLWTGNPMEKKAITVSWDKCCKPVQEGGLGIRKLGDLNLAMLTKLAWQIMTGNSSFSKVHEKQVPN</sequence>
<evidence type="ECO:0000313" key="2">
    <source>
        <dbReference type="Proteomes" id="UP000554482"/>
    </source>
</evidence>
<proteinExistence type="predicted"/>
<keyword evidence="2" id="KW-1185">Reference proteome</keyword>
<accession>A0A7J6WWM2</accession>
<organism evidence="1 2">
    <name type="scientific">Thalictrum thalictroides</name>
    <name type="common">Rue-anemone</name>
    <name type="synonym">Anemone thalictroides</name>
    <dbReference type="NCBI Taxonomy" id="46969"/>
    <lineage>
        <taxon>Eukaryota</taxon>
        <taxon>Viridiplantae</taxon>
        <taxon>Streptophyta</taxon>
        <taxon>Embryophyta</taxon>
        <taxon>Tracheophyta</taxon>
        <taxon>Spermatophyta</taxon>
        <taxon>Magnoliopsida</taxon>
        <taxon>Ranunculales</taxon>
        <taxon>Ranunculaceae</taxon>
        <taxon>Thalictroideae</taxon>
        <taxon>Thalictrum</taxon>
    </lineage>
</organism>
<dbReference type="Proteomes" id="UP000554482">
    <property type="component" value="Unassembled WGS sequence"/>
</dbReference>